<dbReference type="EMBL" id="JABXXS010000001">
    <property type="protein sequence ID" value="NVN35335.1"/>
    <property type="molecule type" value="Genomic_DNA"/>
</dbReference>
<accession>A0A850NS91</accession>
<evidence type="ECO:0000256" key="1">
    <source>
        <dbReference type="PROSITE-ProRule" id="PRU00339"/>
    </source>
</evidence>
<organism evidence="2 3">
    <name type="scientific">Komagataeibacter swingsii</name>
    <dbReference type="NCBI Taxonomy" id="215220"/>
    <lineage>
        <taxon>Bacteria</taxon>
        <taxon>Pseudomonadati</taxon>
        <taxon>Pseudomonadota</taxon>
        <taxon>Alphaproteobacteria</taxon>
        <taxon>Acetobacterales</taxon>
        <taxon>Acetobacteraceae</taxon>
        <taxon>Komagataeibacter</taxon>
    </lineage>
</organism>
<evidence type="ECO:0000313" key="3">
    <source>
        <dbReference type="Proteomes" id="UP000522590"/>
    </source>
</evidence>
<dbReference type="Proteomes" id="UP000522590">
    <property type="component" value="Unassembled WGS sequence"/>
</dbReference>
<dbReference type="GO" id="GO:0000030">
    <property type="term" value="F:mannosyltransferase activity"/>
    <property type="evidence" value="ECO:0007669"/>
    <property type="project" value="TreeGrafter"/>
</dbReference>
<proteinExistence type="predicted"/>
<dbReference type="Pfam" id="PF13432">
    <property type="entry name" value="TPR_16"/>
    <property type="match status" value="2"/>
</dbReference>
<reference evidence="2 3" key="1">
    <citation type="submission" date="2020-06" db="EMBL/GenBank/DDBJ databases">
        <title>Description of novel acetic acid bacteria.</title>
        <authorList>
            <person name="Sombolestani A."/>
        </authorList>
    </citation>
    <scope>NUCLEOTIDE SEQUENCE [LARGE SCALE GENOMIC DNA]</scope>
    <source>
        <strain evidence="2 3">LMG 25</strain>
    </source>
</reference>
<dbReference type="InterPro" id="IPR052384">
    <property type="entry name" value="TMTC_O-mannosyltransferase"/>
</dbReference>
<comment type="caution">
    <text evidence="2">The sequence shown here is derived from an EMBL/GenBank/DDBJ whole genome shotgun (WGS) entry which is preliminary data.</text>
</comment>
<dbReference type="PANTHER" id="PTHR44216:SF3">
    <property type="entry name" value="PROTEIN O-MANNOSYL-TRANSFERASE TMTC2"/>
    <property type="match status" value="1"/>
</dbReference>
<dbReference type="RefSeq" id="WP_176642112.1">
    <property type="nucleotide sequence ID" value="NZ_JABXXS010000001.1"/>
</dbReference>
<dbReference type="InterPro" id="IPR019734">
    <property type="entry name" value="TPR_rpt"/>
</dbReference>
<sequence>MNANSADRHDAGRRDILARGHAALRAGDVTAARACFATLRACRADDPDALHGLACVALAAGRADLAISLAGQAVRLSPQGAFHEVLARALLARGHRAAAQAAIRAACVCQPDDVPVLLACAEIMEATGDTWAATEAYGRAVRLSPAPALRARRLHARFLWRRGQRDAAIRQMRDVARRAPDPAHMRELAEMLLAHQQPEQAEDVLRAALARSPDDGAALSLLGALVFARGQMRPAAAVLERAMAHDPTAETCNNLGLARMALGDMAGAARVLAVAMDLRPDDARIALNHATGLFEGGRVAQAGTAYETILARNPPPDRDTRARARFNLGVVRLAQGRLRQGWALWESRLGFLPAHPSASRLPRWDGRALPAGGALLVHMAGQGLGDAVHFLRYAILAARRVPVVLEVPPPLRRLAATLGQGASHPIKIITHNTDDNADAAAQCDLFSLPHLLGADSVPPFRPYLGESPWRQPDGRRGPLRVGLCHAGNAAYRFDARRSIAVQALSALGAMVGIEFVSLRPKGRDGVDPAFVRHELPDGADLLDTARLIATLDLVISVDTLSAHLAGAVGCPVWLLCRFGGDWRWSAAFDLPAPPLLRPASQWYPSLRLFRQASLLPPQQAWTQVMAELCRALQAWATGRERA</sequence>
<dbReference type="GO" id="GO:0035269">
    <property type="term" value="P:protein O-linked glycosylation via mannose"/>
    <property type="evidence" value="ECO:0007669"/>
    <property type="project" value="TreeGrafter"/>
</dbReference>
<dbReference type="Pfam" id="PF14559">
    <property type="entry name" value="TPR_19"/>
    <property type="match status" value="1"/>
</dbReference>
<name>A0A850NS91_9PROT</name>
<evidence type="ECO:0000313" key="2">
    <source>
        <dbReference type="EMBL" id="NVN35335.1"/>
    </source>
</evidence>
<dbReference type="PANTHER" id="PTHR44216">
    <property type="entry name" value="PROTEIN O-MANNOSYL-TRANSFERASE TMTC2"/>
    <property type="match status" value="1"/>
</dbReference>
<dbReference type="Gene3D" id="1.25.40.10">
    <property type="entry name" value="Tetratricopeptide repeat domain"/>
    <property type="match status" value="2"/>
</dbReference>
<gene>
    <name evidence="2" type="ORF">HUK81_00030</name>
</gene>
<dbReference type="SUPFAM" id="SSF53756">
    <property type="entry name" value="UDP-Glycosyltransferase/glycogen phosphorylase"/>
    <property type="match status" value="1"/>
</dbReference>
<protein>
    <submittedName>
        <fullName evidence="2">Tetratricopeptide repeat protein</fullName>
    </submittedName>
</protein>
<dbReference type="SUPFAM" id="SSF48452">
    <property type="entry name" value="TPR-like"/>
    <property type="match status" value="1"/>
</dbReference>
<dbReference type="SMART" id="SM00028">
    <property type="entry name" value="TPR"/>
    <property type="match status" value="5"/>
</dbReference>
<dbReference type="InterPro" id="IPR011990">
    <property type="entry name" value="TPR-like_helical_dom_sf"/>
</dbReference>
<dbReference type="PROSITE" id="PS50005">
    <property type="entry name" value="TPR"/>
    <property type="match status" value="1"/>
</dbReference>
<dbReference type="Gene3D" id="3.40.50.2000">
    <property type="entry name" value="Glycogen Phosphorylase B"/>
    <property type="match status" value="1"/>
</dbReference>
<feature type="repeat" description="TPR" evidence="1">
    <location>
        <begin position="249"/>
        <end position="282"/>
    </location>
</feature>
<keyword evidence="1" id="KW-0802">TPR repeat</keyword>
<dbReference type="AlphaFoldDB" id="A0A850NS91"/>